<dbReference type="Proteomes" id="UP000229630">
    <property type="component" value="Chromosome 2"/>
</dbReference>
<proteinExistence type="predicted"/>
<gene>
    <name evidence="1" type="ORF">CTM62_10135</name>
</gene>
<protein>
    <submittedName>
        <fullName evidence="1">Uncharacterized protein</fullName>
    </submittedName>
</protein>
<sequence length="337" mass="38419">MNNLFPVLALNSNITQLIKKIPSAGISENIKEGLNNDINFINQDSPISDVAQIVKFPMDGTCRVSLSAAYCQYLWLMCAIIIREIDLSVVIEGCKRCGITLEQFIEGSKQAVSLSQEQVSQQIPSEYKGINIEQYIDYLKRIPELLNITEFCRQQEYYIKLLSELTGKEAFYLDDFSAININTPYGQKINSVYCFGICFILLHEASHFSLGHMDKESCAIQDEKDADFSSFWSIYSDIPESEKFSANCGVLCALFSLLYLNPKIESDNIHPTEDDRILAVYECIKKDSPKYTVLLVQFFMYWAKIYQIDGFPTNLQNTEDSVDKIKGFLAEYKKIKA</sequence>
<name>A0A2D3L9B0_PREIN</name>
<reference evidence="1 2" key="1">
    <citation type="submission" date="2017-11" db="EMBL/GenBank/DDBJ databases">
        <title>Genome sequencing of Prevotella intermedia KCOM 2837.</title>
        <authorList>
            <person name="Kook J.-K."/>
            <person name="Park S.-N."/>
            <person name="Lim Y.K."/>
        </authorList>
    </citation>
    <scope>NUCLEOTIDE SEQUENCE [LARGE SCALE GENOMIC DNA]</scope>
    <source>
        <strain evidence="1 2">KCOM 2837</strain>
    </source>
</reference>
<organism evidence="1 2">
    <name type="scientific">Prevotella intermedia</name>
    <dbReference type="NCBI Taxonomy" id="28131"/>
    <lineage>
        <taxon>Bacteria</taxon>
        <taxon>Pseudomonadati</taxon>
        <taxon>Bacteroidota</taxon>
        <taxon>Bacteroidia</taxon>
        <taxon>Bacteroidales</taxon>
        <taxon>Prevotellaceae</taxon>
        <taxon>Prevotella</taxon>
    </lineage>
</organism>
<evidence type="ECO:0000313" key="2">
    <source>
        <dbReference type="Proteomes" id="UP000229630"/>
    </source>
</evidence>
<accession>A0A2D3L9B0</accession>
<dbReference type="AlphaFoldDB" id="A0A2D3L9B0"/>
<dbReference type="RefSeq" id="WP_100019948.1">
    <property type="nucleotide sequence ID" value="NZ_CP024724.1"/>
</dbReference>
<dbReference type="EMBL" id="CP024724">
    <property type="protein sequence ID" value="ATV27154.1"/>
    <property type="molecule type" value="Genomic_DNA"/>
</dbReference>
<evidence type="ECO:0000313" key="1">
    <source>
        <dbReference type="EMBL" id="ATV27154.1"/>
    </source>
</evidence>